<organism evidence="1 2">
    <name type="scientific">Chthoniobacter flavus Ellin428</name>
    <dbReference type="NCBI Taxonomy" id="497964"/>
    <lineage>
        <taxon>Bacteria</taxon>
        <taxon>Pseudomonadati</taxon>
        <taxon>Verrucomicrobiota</taxon>
        <taxon>Spartobacteria</taxon>
        <taxon>Chthoniobacterales</taxon>
        <taxon>Chthoniobacteraceae</taxon>
        <taxon>Chthoniobacter</taxon>
    </lineage>
</organism>
<protein>
    <recommendedName>
        <fullName evidence="3">ATP-dependent DNA ligase family profile domain-containing protein</fullName>
    </recommendedName>
</protein>
<gene>
    <name evidence="1" type="ORF">CfE428DRAFT_1324</name>
</gene>
<reference evidence="1 2" key="1">
    <citation type="journal article" date="2011" name="J. Bacteriol.">
        <title>Genome sequence of Chthoniobacter flavus Ellin428, an aerobic heterotrophic soil bacterium.</title>
        <authorList>
            <person name="Kant R."/>
            <person name="van Passel M.W."/>
            <person name="Palva A."/>
            <person name="Lucas S."/>
            <person name="Lapidus A."/>
            <person name="Glavina Del Rio T."/>
            <person name="Dalin E."/>
            <person name="Tice H."/>
            <person name="Bruce D."/>
            <person name="Goodwin L."/>
            <person name="Pitluck S."/>
            <person name="Larimer F.W."/>
            <person name="Land M.L."/>
            <person name="Hauser L."/>
            <person name="Sangwan P."/>
            <person name="de Vos W.M."/>
            <person name="Janssen P.H."/>
            <person name="Smidt H."/>
        </authorList>
    </citation>
    <scope>NUCLEOTIDE SEQUENCE [LARGE SCALE GENOMIC DNA]</scope>
    <source>
        <strain evidence="1 2">Ellin428</strain>
    </source>
</reference>
<dbReference type="InParanoid" id="B4CXN3"/>
<dbReference type="SUPFAM" id="SSF56091">
    <property type="entry name" value="DNA ligase/mRNA capping enzyme, catalytic domain"/>
    <property type="match status" value="1"/>
</dbReference>
<evidence type="ECO:0000313" key="1">
    <source>
        <dbReference type="EMBL" id="EDY21031.1"/>
    </source>
</evidence>
<dbReference type="AlphaFoldDB" id="B4CXN3"/>
<name>B4CXN3_9BACT</name>
<proteinExistence type="predicted"/>
<dbReference type="Proteomes" id="UP000005824">
    <property type="component" value="Unassembled WGS sequence"/>
</dbReference>
<comment type="caution">
    <text evidence="1">The sequence shown here is derived from an EMBL/GenBank/DDBJ whole genome shotgun (WGS) entry which is preliminary data.</text>
</comment>
<evidence type="ECO:0000313" key="2">
    <source>
        <dbReference type="Proteomes" id="UP000005824"/>
    </source>
</evidence>
<dbReference type="EMBL" id="ABVL01000003">
    <property type="protein sequence ID" value="EDY21031.1"/>
    <property type="molecule type" value="Genomic_DNA"/>
</dbReference>
<dbReference type="STRING" id="497964.CfE428DRAFT_1324"/>
<keyword evidence="2" id="KW-1185">Reference proteome</keyword>
<accession>B4CXN3</accession>
<sequence>MNVPPLITYPARPIQGGRLELAPPKRGLWYAEPKLNGWRALIHTPTGTMWNRHGALLTIADCFWPALASLAKLASRGLVWADCEALERRHNLGRGTLVVLDVVQEAKTPSYEQRRAMLESLLPRDPVFSGDTTRSVPINAVCLTPNLRVEDQAGALTFYARLREANRALGCDFFEGVVMKKAGSSYPVQLRSAMEECRGWCKHRFLG</sequence>
<evidence type="ECO:0008006" key="3">
    <source>
        <dbReference type="Google" id="ProtNLM"/>
    </source>
</evidence>